<accession>A0ACB8GFY7</accession>
<dbReference type="EMBL" id="JAFIQS020000013">
    <property type="protein sequence ID" value="KAH9474625.1"/>
    <property type="molecule type" value="Genomic_DNA"/>
</dbReference>
<evidence type="ECO:0000313" key="2">
    <source>
        <dbReference type="Proteomes" id="UP000664032"/>
    </source>
</evidence>
<reference evidence="1" key="1">
    <citation type="submission" date="2021-10" db="EMBL/GenBank/DDBJ databases">
        <title>Psilocybe cubensis genome.</title>
        <authorList>
            <person name="Mckernan K.J."/>
            <person name="Crawford S."/>
            <person name="Trippe A."/>
            <person name="Kane L.T."/>
            <person name="Mclaughlin S."/>
        </authorList>
    </citation>
    <scope>NUCLEOTIDE SEQUENCE</scope>
    <source>
        <strain evidence="1">MGC-MH-2018</strain>
    </source>
</reference>
<gene>
    <name evidence="1" type="ORF">JR316_0013089</name>
</gene>
<name>A0ACB8GFY7_PSICU</name>
<sequence length="1120" mass="119683">MSTANSNTNTHSKLRKPPPSPTSPTSSPTDSKNPVKTKPRSKNPLAQIQWLFRSNIPHKRASYISLDPQGRNFFGMGMGDILGVVVHPSETLRSLTESRKLLAETQHRLEVAESHSHSCPCSPPNLHSHAHSCSCHGSPSPSYPCAHSHERSHSYPPTHSRAPTHSHAHARAPERPSRNPTSATFFPRKRETRALQKVLDGEPAWTVVFGASGVGKTSIIRALLSNPTPNSNSNSNQNHNPHQTKYHTLHFDLRIAAFSDLGSLYTSLSVQMERFFEGVGCACAWGWGGCCACVSGAGAGGEGGCCEGDKERGKGRGRGKGKGKGKGGYEVFESEAWVFKHDRLSVERRILEHTTSTTSNSTSANNHSGANANNGNGNGNGNPHLKAGVTTSDVARLMELFRSALVRYWAFQPDSDFDTDSDSDSDSDFDTDFDDEGQGQGGKAPKQGQGRGRNNNNNHSRSGTGTGTASNPHANANTNRRQASASASGDSNRTHVNVNADMDRNSVNSGNEDNEKGKAKTKTKSRWGFMHWGARKSSKNDGYRDGNVNEKGKGREREKVNERGKEEGRGKANAKEEGRGRGRGRARGRGKFVKRMPVIFFDEAHKLPALIQSPETLKCLLDSMLVLTKQDRLCHVIHATSDPFYQAWLRQFNVMQHCKIITIGDCSKAETRRFFHERVIPRVPERMRAGLVFEVLFDAFGGKLAHWDDYITDYGVCSPPFFVANCFNSNGTLDIKQSSHFLQAHALLNLHIIHSSQASRSGGGPPTEAGDASSSAARGAGGAASVGANASTIDTLHPALGPAGFKIYSPLTHHGMGAGAASMMNGPFFLGGDLAAFGAGYGLSASAYPFALGGGFGFGGGYGYGGGLGGLGGLGAGVGIGGGGLAPEFTAMELLKVMSRLARADTQYLPYFHLCRELGVRAVDGMVRARVLDLRWTETVTREGTAATGAGVGAGVGVGIHAGVGVGVGVGVGMTPAQAVRDSALGSQHTAGGRAVAGSSSGTPVPLDLLGPPPPIDDIEPAEHGEEHAGVGVGVDVEEDAVQGEDHGEQVEEDEEEEEEEEEDMMQHDVFEEVMEVVGPKLLPLTPIMRYAMRDVVREYEDDQSVSEYASLSDGDFEEY</sequence>
<proteinExistence type="predicted"/>
<protein>
    <submittedName>
        <fullName evidence="1">Uncharacterized protein</fullName>
    </submittedName>
</protein>
<comment type="caution">
    <text evidence="1">The sequence shown here is derived from an EMBL/GenBank/DDBJ whole genome shotgun (WGS) entry which is preliminary data.</text>
</comment>
<keyword evidence="2" id="KW-1185">Reference proteome</keyword>
<dbReference type="Proteomes" id="UP000664032">
    <property type="component" value="Unassembled WGS sequence"/>
</dbReference>
<organism evidence="1 2">
    <name type="scientific">Psilocybe cubensis</name>
    <name type="common">Psychedelic mushroom</name>
    <name type="synonym">Stropharia cubensis</name>
    <dbReference type="NCBI Taxonomy" id="181762"/>
    <lineage>
        <taxon>Eukaryota</taxon>
        <taxon>Fungi</taxon>
        <taxon>Dikarya</taxon>
        <taxon>Basidiomycota</taxon>
        <taxon>Agaricomycotina</taxon>
        <taxon>Agaricomycetes</taxon>
        <taxon>Agaricomycetidae</taxon>
        <taxon>Agaricales</taxon>
        <taxon>Agaricineae</taxon>
        <taxon>Strophariaceae</taxon>
        <taxon>Psilocybe</taxon>
    </lineage>
</organism>
<evidence type="ECO:0000313" key="1">
    <source>
        <dbReference type="EMBL" id="KAH9474625.1"/>
    </source>
</evidence>